<dbReference type="Proteomes" id="UP001524318">
    <property type="component" value="Unassembled WGS sequence"/>
</dbReference>
<keyword evidence="4" id="KW-0472">Membrane</keyword>
<name>A0ABT1LTW3_9MICC</name>
<dbReference type="Pfam" id="PF08797">
    <property type="entry name" value="HIRAN"/>
    <property type="match status" value="1"/>
</dbReference>
<accession>A0ABT1LTW3</accession>
<proteinExistence type="predicted"/>
<reference evidence="6 7" key="1">
    <citation type="submission" date="2022-06" db="EMBL/GenBank/DDBJ databases">
        <title>Pseudarthrobacter sp. strain RMG13 Genome sequencing and assembly.</title>
        <authorList>
            <person name="Kim I."/>
        </authorList>
    </citation>
    <scope>NUCLEOTIDE SEQUENCE [LARGE SCALE GENOMIC DNA]</scope>
    <source>
        <strain evidence="6 7">RMG13</strain>
    </source>
</reference>
<dbReference type="InterPro" id="IPR014905">
    <property type="entry name" value="HIRAN"/>
</dbReference>
<evidence type="ECO:0000259" key="5">
    <source>
        <dbReference type="SMART" id="SM00910"/>
    </source>
</evidence>
<feature type="region of interest" description="Disordered" evidence="3">
    <location>
        <begin position="290"/>
        <end position="318"/>
    </location>
</feature>
<dbReference type="Gene3D" id="3.30.70.2330">
    <property type="match status" value="1"/>
</dbReference>
<keyword evidence="4" id="KW-1133">Transmembrane helix</keyword>
<evidence type="ECO:0000256" key="3">
    <source>
        <dbReference type="SAM" id="MobiDB-lite"/>
    </source>
</evidence>
<dbReference type="RefSeq" id="WP_254752986.1">
    <property type="nucleotide sequence ID" value="NZ_JANCLV010000021.1"/>
</dbReference>
<gene>
    <name evidence="6" type="ORF">NFC73_19565</name>
</gene>
<evidence type="ECO:0000256" key="4">
    <source>
        <dbReference type="SAM" id="Phobius"/>
    </source>
</evidence>
<evidence type="ECO:0000256" key="1">
    <source>
        <dbReference type="ARBA" id="ARBA00022723"/>
    </source>
</evidence>
<evidence type="ECO:0000313" key="7">
    <source>
        <dbReference type="Proteomes" id="UP001524318"/>
    </source>
</evidence>
<organism evidence="6 7">
    <name type="scientific">Pseudarthrobacter humi</name>
    <dbReference type="NCBI Taxonomy" id="2952523"/>
    <lineage>
        <taxon>Bacteria</taxon>
        <taxon>Bacillati</taxon>
        <taxon>Actinomycetota</taxon>
        <taxon>Actinomycetes</taxon>
        <taxon>Micrococcales</taxon>
        <taxon>Micrococcaceae</taxon>
        <taxon>Pseudarthrobacter</taxon>
    </lineage>
</organism>
<keyword evidence="4" id="KW-0812">Transmembrane</keyword>
<dbReference type="EMBL" id="JANCLV010000021">
    <property type="protein sequence ID" value="MCP9001908.1"/>
    <property type="molecule type" value="Genomic_DNA"/>
</dbReference>
<evidence type="ECO:0000313" key="6">
    <source>
        <dbReference type="EMBL" id="MCP9001908.1"/>
    </source>
</evidence>
<dbReference type="SMART" id="SM00910">
    <property type="entry name" value="HIRAN"/>
    <property type="match status" value="1"/>
</dbReference>
<keyword evidence="7" id="KW-1185">Reference proteome</keyword>
<evidence type="ECO:0000256" key="2">
    <source>
        <dbReference type="ARBA" id="ARBA00022801"/>
    </source>
</evidence>
<feature type="compositionally biased region" description="Low complexity" evidence="3">
    <location>
        <begin position="305"/>
        <end position="314"/>
    </location>
</feature>
<sequence>MEKYYLPGKDSWHNFDVVGEAYREAQVTAALGRRPRLDEEIEEVFEAFLIPEPDNPHDANAVSVRVNGHVVGYLDRDAAQVYRPILHRIAASGMVATTTARIWAVVRESWEDNQRARFFANVRIYLPEPHQILPLNNQSQANAAVLPWGGALQVTGEDKHFNHLFNYLPENSEGLVILTMHKLVQTLKNGAEKHLVEVRLDGERVGQLTSATSNHYLPTIAHAADGGKELGIWAKIKGSGLAAELVIQGARATELSDDWLNTMPTFPRLIPEAAGYEVPPAFIEEPPTRRDQRATLPATAPPSAPTTNPSGSSPVNITSKPFKGHVVVTEKDRRYSPITHRSAGVAIIIIAVIVGAMLGAIPLIGPVLFIGCMVLGIMGNIRSRKIAAVLEKERSIPDLRL</sequence>
<feature type="transmembrane region" description="Helical" evidence="4">
    <location>
        <begin position="343"/>
        <end position="376"/>
    </location>
</feature>
<protein>
    <submittedName>
        <fullName evidence="6">HIRAN domain-containing protein</fullName>
    </submittedName>
</protein>
<keyword evidence="1" id="KW-0479">Metal-binding</keyword>
<comment type="caution">
    <text evidence="6">The sequence shown here is derived from an EMBL/GenBank/DDBJ whole genome shotgun (WGS) entry which is preliminary data.</text>
</comment>
<feature type="domain" description="HIRAN" evidence="5">
    <location>
        <begin position="23"/>
        <end position="126"/>
    </location>
</feature>
<keyword evidence="2" id="KW-0378">Hydrolase</keyword>